<dbReference type="InterPro" id="IPR003583">
    <property type="entry name" value="Hlx-hairpin-Hlx_DNA-bd_motif"/>
</dbReference>
<sequence>MLNLLKKSSFFLLAGLAVFFFIVFTKKQDSSAELPIETHDTDELFQDNLNSVSTKDKEQSFVVDVKGAVQNPGVYTVKQNDRIHDVIELAGGFSVDADQSQVNLAQLVQDEMIIAVPKQGDQDTNISADMDKANEKIRINYASVQEIEQLPGIGPSKAEAIFQYREENGLFRELEDLLNISGIGEKTVESLKDYIQIP</sequence>
<gene>
    <name evidence="2" type="primary">comEA</name>
    <name evidence="2" type="ORF">MACH08_24230</name>
</gene>
<comment type="caution">
    <text evidence="2">The sequence shown here is derived from an EMBL/GenBank/DDBJ whole genome shotgun (WGS) entry which is preliminary data.</text>
</comment>
<dbReference type="SMART" id="SM00278">
    <property type="entry name" value="HhH1"/>
    <property type="match status" value="2"/>
</dbReference>
<reference evidence="2 3" key="1">
    <citation type="submission" date="2023-02" db="EMBL/GenBank/DDBJ databases">
        <title>Oceanobacillus kimchii IFOP_LL358 isolated form Alexandrium catenella lab strain.</title>
        <authorList>
            <person name="Gajardo G."/>
            <person name="Ueki S."/>
            <person name="Maruyama F."/>
        </authorList>
    </citation>
    <scope>NUCLEOTIDE SEQUENCE [LARGE SCALE GENOMIC DNA]</scope>
    <source>
        <strain evidence="2 3">IFOP_LL358</strain>
    </source>
</reference>
<dbReference type="EMBL" id="BSKO01000001">
    <property type="protein sequence ID" value="GLO66639.1"/>
    <property type="molecule type" value="Genomic_DNA"/>
</dbReference>
<dbReference type="Gene3D" id="3.10.560.10">
    <property type="entry name" value="Outer membrane lipoprotein wza domain like"/>
    <property type="match status" value="1"/>
</dbReference>
<dbReference type="InterPro" id="IPR051675">
    <property type="entry name" value="Endo/Exo/Phosphatase_dom_1"/>
</dbReference>
<feature type="domain" description="Helix-hairpin-helix DNA-binding motif class 1" evidence="1">
    <location>
        <begin position="145"/>
        <end position="164"/>
    </location>
</feature>
<dbReference type="PANTHER" id="PTHR21180:SF32">
    <property type="entry name" value="ENDONUCLEASE_EXONUCLEASE_PHOSPHATASE FAMILY DOMAIN-CONTAINING PROTEIN 1"/>
    <property type="match status" value="1"/>
</dbReference>
<keyword evidence="3" id="KW-1185">Reference proteome</keyword>
<protein>
    <submittedName>
        <fullName evidence="2">Competence protein ComE</fullName>
    </submittedName>
</protein>
<organism evidence="2 3">
    <name type="scientific">Oceanobacillus kimchii</name>
    <dbReference type="NCBI Taxonomy" id="746691"/>
    <lineage>
        <taxon>Bacteria</taxon>
        <taxon>Bacillati</taxon>
        <taxon>Bacillota</taxon>
        <taxon>Bacilli</taxon>
        <taxon>Bacillales</taxon>
        <taxon>Bacillaceae</taxon>
        <taxon>Oceanobacillus</taxon>
    </lineage>
</organism>
<name>A0ABQ5TID0_9BACI</name>
<dbReference type="SUPFAM" id="SSF47781">
    <property type="entry name" value="RuvA domain 2-like"/>
    <property type="match status" value="1"/>
</dbReference>
<dbReference type="Pfam" id="PF12836">
    <property type="entry name" value="HHH_3"/>
    <property type="match status" value="1"/>
</dbReference>
<dbReference type="Pfam" id="PF10531">
    <property type="entry name" value="SLBB"/>
    <property type="match status" value="1"/>
</dbReference>
<dbReference type="RefSeq" id="WP_317958194.1">
    <property type="nucleotide sequence ID" value="NZ_BSKO01000001.1"/>
</dbReference>
<evidence type="ECO:0000313" key="3">
    <source>
        <dbReference type="Proteomes" id="UP001275436"/>
    </source>
</evidence>
<accession>A0ABQ5TID0</accession>
<feature type="domain" description="Helix-hairpin-helix DNA-binding motif class 1" evidence="1">
    <location>
        <begin position="175"/>
        <end position="194"/>
    </location>
</feature>
<dbReference type="InterPro" id="IPR019554">
    <property type="entry name" value="Soluble_ligand-bd"/>
</dbReference>
<dbReference type="InterPro" id="IPR004509">
    <property type="entry name" value="Competence_ComEA_HhH"/>
</dbReference>
<proteinExistence type="predicted"/>
<dbReference type="Proteomes" id="UP001275436">
    <property type="component" value="Unassembled WGS sequence"/>
</dbReference>
<dbReference type="PANTHER" id="PTHR21180">
    <property type="entry name" value="ENDONUCLEASE/EXONUCLEASE/PHOSPHATASE FAMILY DOMAIN-CONTAINING PROTEIN 1"/>
    <property type="match status" value="1"/>
</dbReference>
<dbReference type="NCBIfam" id="TIGR00426">
    <property type="entry name" value="competence protein ComEA helix-hairpin-helix repeat region"/>
    <property type="match status" value="1"/>
</dbReference>
<dbReference type="Gene3D" id="1.10.150.310">
    <property type="entry name" value="Tex RuvX-like domain-like"/>
    <property type="match status" value="1"/>
</dbReference>
<evidence type="ECO:0000313" key="2">
    <source>
        <dbReference type="EMBL" id="GLO66639.1"/>
    </source>
</evidence>
<evidence type="ECO:0000259" key="1">
    <source>
        <dbReference type="SMART" id="SM00278"/>
    </source>
</evidence>
<dbReference type="InterPro" id="IPR010994">
    <property type="entry name" value="RuvA_2-like"/>
</dbReference>